<organism evidence="5 6">
    <name type="scientific">Chitinophaga terrae</name>
    <name type="common">ex Kim and Jung 2007</name>
    <dbReference type="NCBI Taxonomy" id="408074"/>
    <lineage>
        <taxon>Bacteria</taxon>
        <taxon>Pseudomonadati</taxon>
        <taxon>Bacteroidota</taxon>
        <taxon>Chitinophagia</taxon>
        <taxon>Chitinophagales</taxon>
        <taxon>Chitinophagaceae</taxon>
        <taxon>Chitinophaga</taxon>
    </lineage>
</organism>
<dbReference type="EC" id="3.2.1.18" evidence="3"/>
<evidence type="ECO:0000256" key="3">
    <source>
        <dbReference type="ARBA" id="ARBA00012733"/>
    </source>
</evidence>
<evidence type="ECO:0000313" key="5">
    <source>
        <dbReference type="EMBL" id="SEA65785.1"/>
    </source>
</evidence>
<reference evidence="6" key="1">
    <citation type="submission" date="2016-10" db="EMBL/GenBank/DDBJ databases">
        <authorList>
            <person name="Varghese N."/>
            <person name="Submissions S."/>
        </authorList>
    </citation>
    <scope>NUCLEOTIDE SEQUENCE [LARGE SCALE GENOMIC DNA]</scope>
    <source>
        <strain evidence="6">DSM 23920</strain>
    </source>
</reference>
<accession>A0A1H4CZ67</accession>
<dbReference type="PANTHER" id="PTHR10628">
    <property type="entry name" value="SIALIDASE"/>
    <property type="match status" value="1"/>
</dbReference>
<proteinExistence type="inferred from homology"/>
<gene>
    <name evidence="5" type="ORF">SAMN05660909_02856</name>
</gene>
<dbReference type="Gene3D" id="2.120.10.10">
    <property type="match status" value="1"/>
</dbReference>
<dbReference type="GO" id="GO:0005737">
    <property type="term" value="C:cytoplasm"/>
    <property type="evidence" value="ECO:0007669"/>
    <property type="project" value="TreeGrafter"/>
</dbReference>
<dbReference type="Pfam" id="PF13088">
    <property type="entry name" value="BNR_2"/>
    <property type="match status" value="1"/>
</dbReference>
<dbReference type="InterPro" id="IPR026856">
    <property type="entry name" value="Sialidase_fam"/>
</dbReference>
<dbReference type="GO" id="GO:0004308">
    <property type="term" value="F:exo-alpha-sialidase activity"/>
    <property type="evidence" value="ECO:0007669"/>
    <property type="project" value="UniProtKB-EC"/>
</dbReference>
<dbReference type="AlphaFoldDB" id="A0A1H4CZ67"/>
<dbReference type="GO" id="GO:0006689">
    <property type="term" value="P:ganglioside catabolic process"/>
    <property type="evidence" value="ECO:0007669"/>
    <property type="project" value="TreeGrafter"/>
</dbReference>
<dbReference type="SUPFAM" id="SSF50939">
    <property type="entry name" value="Sialidases"/>
    <property type="match status" value="1"/>
</dbReference>
<sequence length="388" mass="43085">MRRTRLFLLIIAAGSMITACRTTRTAGGGALNETHVVLEPDSKYASMRIPALVLTPKQTLIAFCEGRIGNASDWADMNLIMRRSTDGGKTWSEIKVLDTMRQGPVGNPTPIVDERGVVHLLYQKDYKEAWYIQSVDDGKSWSQPRNITAVYDQFKPEYNWKVLAPGPGHGIQLHSGRLLAAVWLADSRKLTPRRSHSPSCVATIYSDDHGQTWHRGAIVADSSALIPNPNESQPVELSDNRVLMSIRNPSPLKRRAFSVSTDGIAGWTPARYADELFDPTCMASIVRVSDWKPQGKPAIVFVNPDSRNIEKHPRANLSASISFDDGNTWNLHQVLSTGPAGYSDMAAGPGGVIYCLYETNTQQNKGFNYSLVLRKFNTKWLEQTSKQK</sequence>
<comment type="similarity">
    <text evidence="2">Belongs to the glycosyl hydrolase 33 family.</text>
</comment>
<evidence type="ECO:0000256" key="2">
    <source>
        <dbReference type="ARBA" id="ARBA00009348"/>
    </source>
</evidence>
<dbReference type="PANTHER" id="PTHR10628:SF30">
    <property type="entry name" value="EXO-ALPHA-SIALIDASE"/>
    <property type="match status" value="1"/>
</dbReference>
<evidence type="ECO:0000259" key="4">
    <source>
        <dbReference type="Pfam" id="PF13088"/>
    </source>
</evidence>
<name>A0A1H4CZ67_9BACT</name>
<comment type="catalytic activity">
    <reaction evidence="1">
        <text>Hydrolysis of alpha-(2-&gt;3)-, alpha-(2-&gt;6)-, alpha-(2-&gt;8)- glycosidic linkages of terminal sialic acid residues in oligosaccharides, glycoproteins, glycolipids, colominic acid and synthetic substrates.</text>
        <dbReference type="EC" id="3.2.1.18"/>
    </reaction>
</comment>
<dbReference type="STRING" id="408074.SAMN05660909_02856"/>
<protein>
    <recommendedName>
        <fullName evidence="3">exo-alpha-sialidase</fullName>
        <ecNumber evidence="3">3.2.1.18</ecNumber>
    </recommendedName>
</protein>
<dbReference type="InterPro" id="IPR011040">
    <property type="entry name" value="Sialidase"/>
</dbReference>
<feature type="domain" description="Sialidase" evidence="4">
    <location>
        <begin position="59"/>
        <end position="354"/>
    </location>
</feature>
<dbReference type="InterPro" id="IPR036278">
    <property type="entry name" value="Sialidase_sf"/>
</dbReference>
<dbReference type="CDD" id="cd15482">
    <property type="entry name" value="Sialidase_non-viral"/>
    <property type="match status" value="1"/>
</dbReference>
<dbReference type="PROSITE" id="PS51257">
    <property type="entry name" value="PROKAR_LIPOPROTEIN"/>
    <property type="match status" value="1"/>
</dbReference>
<dbReference type="EMBL" id="FNRL01000012">
    <property type="protein sequence ID" value="SEA65785.1"/>
    <property type="molecule type" value="Genomic_DNA"/>
</dbReference>
<dbReference type="RefSeq" id="WP_089762608.1">
    <property type="nucleotide sequence ID" value="NZ_BKAT01000019.1"/>
</dbReference>
<dbReference type="GO" id="GO:0009313">
    <property type="term" value="P:oligosaccharide catabolic process"/>
    <property type="evidence" value="ECO:0007669"/>
    <property type="project" value="TreeGrafter"/>
</dbReference>
<dbReference type="OrthoDB" id="7294637at2"/>
<dbReference type="Proteomes" id="UP000199656">
    <property type="component" value="Unassembled WGS sequence"/>
</dbReference>
<dbReference type="GO" id="GO:0016020">
    <property type="term" value="C:membrane"/>
    <property type="evidence" value="ECO:0007669"/>
    <property type="project" value="TreeGrafter"/>
</dbReference>
<evidence type="ECO:0000313" key="6">
    <source>
        <dbReference type="Proteomes" id="UP000199656"/>
    </source>
</evidence>
<evidence type="ECO:0000256" key="1">
    <source>
        <dbReference type="ARBA" id="ARBA00000427"/>
    </source>
</evidence>
<keyword evidence="6" id="KW-1185">Reference proteome</keyword>